<evidence type="ECO:0000256" key="2">
    <source>
        <dbReference type="SAM" id="SignalP"/>
    </source>
</evidence>
<protein>
    <recommendedName>
        <fullName evidence="5">Lipoprotein</fullName>
    </recommendedName>
</protein>
<feature type="signal peptide" evidence="2">
    <location>
        <begin position="1"/>
        <end position="28"/>
    </location>
</feature>
<sequence>MKLKIPYIVLFCLAFSCCFLTSCRTSQRQETQKTEIKSETSTENIVTYQDTTIYAPKAETVIKIPVRILETTSYKDPVKRPVYYTQTNGQATAKFKAENDTIYITATCDSVAIVAKIKSQLQKSKTNNSISDKQAFEQKVTKGFSFIEMIGYSVLAFIVGFVICFLLKTFRIL</sequence>
<dbReference type="OrthoDB" id="1367533at2"/>
<dbReference type="RefSeq" id="WP_139149701.1">
    <property type="nucleotide sequence ID" value="NZ_FMVF01000019.1"/>
</dbReference>
<dbReference type="Proteomes" id="UP000199354">
    <property type="component" value="Unassembled WGS sequence"/>
</dbReference>
<evidence type="ECO:0000256" key="1">
    <source>
        <dbReference type="SAM" id="Phobius"/>
    </source>
</evidence>
<keyword evidence="2" id="KW-0732">Signal</keyword>
<dbReference type="AlphaFoldDB" id="A0A1G5K2K0"/>
<dbReference type="EMBL" id="FMVF01000019">
    <property type="protein sequence ID" value="SCY94684.1"/>
    <property type="molecule type" value="Genomic_DNA"/>
</dbReference>
<evidence type="ECO:0000313" key="4">
    <source>
        <dbReference type="Proteomes" id="UP000199354"/>
    </source>
</evidence>
<accession>A0A1G5K2K0</accession>
<evidence type="ECO:0008006" key="5">
    <source>
        <dbReference type="Google" id="ProtNLM"/>
    </source>
</evidence>
<name>A0A1G5K2K0_9FLAO</name>
<gene>
    <name evidence="3" type="ORF">SAMN02927903_03045</name>
</gene>
<keyword evidence="1" id="KW-1133">Transmembrane helix</keyword>
<feature type="chain" id="PRO_5011757899" description="Lipoprotein" evidence="2">
    <location>
        <begin position="29"/>
        <end position="173"/>
    </location>
</feature>
<keyword evidence="1" id="KW-0812">Transmembrane</keyword>
<dbReference type="PROSITE" id="PS51257">
    <property type="entry name" value="PROKAR_LIPOPROTEIN"/>
    <property type="match status" value="1"/>
</dbReference>
<dbReference type="STRING" id="490189.SAMN02927903_03045"/>
<feature type="transmembrane region" description="Helical" evidence="1">
    <location>
        <begin position="149"/>
        <end position="167"/>
    </location>
</feature>
<proteinExistence type="predicted"/>
<keyword evidence="1" id="KW-0472">Membrane</keyword>
<evidence type="ECO:0000313" key="3">
    <source>
        <dbReference type="EMBL" id="SCY94684.1"/>
    </source>
</evidence>
<reference evidence="3 4" key="1">
    <citation type="submission" date="2016-10" db="EMBL/GenBank/DDBJ databases">
        <authorList>
            <person name="de Groot N.N."/>
        </authorList>
    </citation>
    <scope>NUCLEOTIDE SEQUENCE [LARGE SCALE GENOMIC DNA]</scope>
    <source>
        <strain evidence="3 4">CGMCC 1.7031</strain>
    </source>
</reference>
<organism evidence="3 4">
    <name type="scientific">Flavobacterium caeni</name>
    <dbReference type="NCBI Taxonomy" id="490189"/>
    <lineage>
        <taxon>Bacteria</taxon>
        <taxon>Pseudomonadati</taxon>
        <taxon>Bacteroidota</taxon>
        <taxon>Flavobacteriia</taxon>
        <taxon>Flavobacteriales</taxon>
        <taxon>Flavobacteriaceae</taxon>
        <taxon>Flavobacterium</taxon>
    </lineage>
</organism>
<keyword evidence="4" id="KW-1185">Reference proteome</keyword>